<evidence type="ECO:0000313" key="1">
    <source>
        <dbReference type="EMBL" id="CAI8001172.1"/>
    </source>
</evidence>
<keyword evidence="2" id="KW-1185">Reference proteome</keyword>
<evidence type="ECO:0000313" key="2">
    <source>
        <dbReference type="Proteomes" id="UP001174909"/>
    </source>
</evidence>
<feature type="non-terminal residue" evidence="1">
    <location>
        <position position="1"/>
    </location>
</feature>
<sequence length="104" mass="12078">KVVTRRNRNVTISCFPRNPLAPVLWKLEAICEADNEPLLHEYPQYFFFHPPSLRHTVTFNVETVTRSFLVTSSLHFNCGLVDANNDRNILSSRDITLYVQEETI</sequence>
<protein>
    <submittedName>
        <fullName evidence="1">Uncharacterized protein</fullName>
    </submittedName>
</protein>
<reference evidence="1" key="1">
    <citation type="submission" date="2023-03" db="EMBL/GenBank/DDBJ databases">
        <authorList>
            <person name="Steffen K."/>
            <person name="Cardenas P."/>
        </authorList>
    </citation>
    <scope>NUCLEOTIDE SEQUENCE</scope>
</reference>
<dbReference type="Proteomes" id="UP001174909">
    <property type="component" value="Unassembled WGS sequence"/>
</dbReference>
<gene>
    <name evidence="1" type="ORF">GBAR_LOCUS3127</name>
</gene>
<organism evidence="1 2">
    <name type="scientific">Geodia barretti</name>
    <name type="common">Barrett's horny sponge</name>
    <dbReference type="NCBI Taxonomy" id="519541"/>
    <lineage>
        <taxon>Eukaryota</taxon>
        <taxon>Metazoa</taxon>
        <taxon>Porifera</taxon>
        <taxon>Demospongiae</taxon>
        <taxon>Heteroscleromorpha</taxon>
        <taxon>Tetractinellida</taxon>
        <taxon>Astrophorina</taxon>
        <taxon>Geodiidae</taxon>
        <taxon>Geodia</taxon>
    </lineage>
</organism>
<name>A0AA35R205_GEOBA</name>
<proteinExistence type="predicted"/>
<dbReference type="EMBL" id="CASHTH010000429">
    <property type="protein sequence ID" value="CAI8001172.1"/>
    <property type="molecule type" value="Genomic_DNA"/>
</dbReference>
<feature type="non-terminal residue" evidence="1">
    <location>
        <position position="104"/>
    </location>
</feature>
<accession>A0AA35R205</accession>
<dbReference type="AlphaFoldDB" id="A0AA35R205"/>
<comment type="caution">
    <text evidence="1">The sequence shown here is derived from an EMBL/GenBank/DDBJ whole genome shotgun (WGS) entry which is preliminary data.</text>
</comment>